<comment type="caution">
    <text evidence="1">The sequence shown here is derived from an EMBL/GenBank/DDBJ whole genome shotgun (WGS) entry which is preliminary data.</text>
</comment>
<evidence type="ECO:0000313" key="2">
    <source>
        <dbReference type="Proteomes" id="UP000680067"/>
    </source>
</evidence>
<protein>
    <submittedName>
        <fullName evidence="1">Uncharacterized protein</fullName>
    </submittedName>
</protein>
<dbReference type="AlphaFoldDB" id="A0A941I8Y4"/>
<dbReference type="Proteomes" id="UP000680067">
    <property type="component" value="Unassembled WGS sequence"/>
</dbReference>
<gene>
    <name evidence="1" type="ORF">KDM89_18955</name>
</gene>
<keyword evidence="2" id="KW-1185">Reference proteome</keyword>
<evidence type="ECO:0000313" key="1">
    <source>
        <dbReference type="EMBL" id="MBR7784225.1"/>
    </source>
</evidence>
<name>A0A941I8Y4_9BURK</name>
<dbReference type="RefSeq" id="WP_212689492.1">
    <property type="nucleotide sequence ID" value="NZ_JAGSPN010000022.1"/>
</dbReference>
<reference evidence="1" key="1">
    <citation type="submission" date="2021-04" db="EMBL/GenBank/DDBJ databases">
        <title>novel species isolated from subtropical streams in China.</title>
        <authorList>
            <person name="Lu H."/>
        </authorList>
    </citation>
    <scope>NUCLEOTIDE SEQUENCE</scope>
    <source>
        <strain evidence="1">LFS511W</strain>
    </source>
</reference>
<accession>A0A941I8Y4</accession>
<proteinExistence type="predicted"/>
<organism evidence="1 2">
    <name type="scientific">Undibacterium luofuense</name>
    <dbReference type="NCBI Taxonomy" id="2828733"/>
    <lineage>
        <taxon>Bacteria</taxon>
        <taxon>Pseudomonadati</taxon>
        <taxon>Pseudomonadota</taxon>
        <taxon>Betaproteobacteria</taxon>
        <taxon>Burkholderiales</taxon>
        <taxon>Oxalobacteraceae</taxon>
        <taxon>Undibacterium</taxon>
    </lineage>
</organism>
<dbReference type="EMBL" id="JAGSPN010000022">
    <property type="protein sequence ID" value="MBR7784225.1"/>
    <property type="molecule type" value="Genomic_DNA"/>
</dbReference>
<sequence>MSCNANPVSSDISIIAELAQRLQNEGQPNLRLELAPEELPADINFPVGCQLVDGAIVFESFEVRNTLIAVAAFDRLSISSCIDSSALFGKAYELWRHEIGNNDKAAGRLLALASKSIDILAAGAALIRSGSNVFQILRLIEAALPYLTNLEPASIIDLINAKYEPTKRDMAAGVINGALEEWLEKNPTIAFRLHTKTLENLIESNSSLLSNAIVALSKSNYAAAVAMAKVDAQSDVLLQAESGTWTLGRLLLNDQAEPKILNAAVETVANLIESEQHDIRSQAIRAAVGAMHKLAAFDLILGNLAENGDQVVLCATATAIFLKNDEFHERGITKYWLRLLPALKPDFKGAIQELDYALSKLLSDPEYVSTVIALLNQWVANHGHQSEIGTNSAELFSDTLSKIITLEDVWRNLVTDWLLSDKKEHPNALAGILIKYSDIKIKNLRFDKGRLDELSTNDLMFLARRMLGYVHDRAQVTSLAISMLESNNADSRIYPLLRTLLVDEIGYDYPQSTATALLEAAEEMLSTDDRDFLRMLAKIINQATETLGSLPTISELQPSTKLRRLFSIARTKQMNDSFEEASKNSIFRKIATEIPIKAGMGTFSYYGSSYGPSMKLHSISHSVELPRREVFDPIGNSIRRLGFILAKRGES</sequence>